<keyword evidence="1" id="KW-0812">Transmembrane</keyword>
<keyword evidence="1" id="KW-0472">Membrane</keyword>
<sequence length="51" mass="6438">MPQMSPMFWSVLYIIFIMILIMITMKLYFTKNSLPYYKTFYFFDSSLKWMW</sequence>
<protein>
    <submittedName>
        <fullName evidence="2">ATP synthase 8</fullName>
    </submittedName>
</protein>
<feature type="transmembrane region" description="Helical" evidence="1">
    <location>
        <begin position="6"/>
        <end position="29"/>
    </location>
</feature>
<name>A0A485M8E5_9CRUS</name>
<organism evidence="2">
    <name type="scientific">Bragasellus peltatus</name>
    <dbReference type="NCBI Taxonomy" id="1282048"/>
    <lineage>
        <taxon>Eukaryota</taxon>
        <taxon>Metazoa</taxon>
        <taxon>Ecdysozoa</taxon>
        <taxon>Arthropoda</taxon>
        <taxon>Crustacea</taxon>
        <taxon>Multicrustacea</taxon>
        <taxon>Malacostraca</taxon>
        <taxon>Eumalacostraca</taxon>
        <taxon>Peracarida</taxon>
        <taxon>Isopoda</taxon>
        <taxon>Asellota</taxon>
        <taxon>Aselloidea</taxon>
        <taxon>Asellidae</taxon>
        <taxon>Bragasellus</taxon>
    </lineage>
</organism>
<reference evidence="2" key="1">
    <citation type="submission" date="2019-03" db="EMBL/GenBank/DDBJ databases">
        <authorList>
            <person name="Lefebure T."/>
            <person name="Lefebure T."/>
        </authorList>
    </citation>
    <scope>NUCLEOTIDE SEQUENCE [LARGE SCALE GENOMIC DNA]</scope>
</reference>
<gene>
    <name evidence="2" type="primary">atp8</name>
    <name evidence="2" type="ORF">BPMMT01_0027</name>
</gene>
<evidence type="ECO:0000313" key="2">
    <source>
        <dbReference type="EMBL" id="VFU78633.1"/>
    </source>
</evidence>
<keyword evidence="1" id="KW-1133">Transmembrane helix</keyword>
<accession>A0A485M8E5</accession>
<proteinExistence type="predicted"/>
<geneLocation type="mitochondrion" evidence="2"/>
<dbReference type="AlphaFoldDB" id="A0A485M8E5"/>
<evidence type="ECO:0000256" key="1">
    <source>
        <dbReference type="SAM" id="Phobius"/>
    </source>
</evidence>
<keyword evidence="2" id="KW-0496">Mitochondrion</keyword>
<dbReference type="EMBL" id="LR536607">
    <property type="protein sequence ID" value="VFU78633.1"/>
    <property type="molecule type" value="Genomic_DNA"/>
</dbReference>